<comment type="caution">
    <text evidence="1">The sequence shown here is derived from an EMBL/GenBank/DDBJ whole genome shotgun (WGS) entry which is preliminary data.</text>
</comment>
<protein>
    <submittedName>
        <fullName evidence="1">Uncharacterized protein</fullName>
    </submittedName>
</protein>
<keyword evidence="2" id="KW-1185">Reference proteome</keyword>
<organism evidence="1 2">
    <name type="scientific">Acetivibrio ethanolgignens</name>
    <dbReference type="NCBI Taxonomy" id="290052"/>
    <lineage>
        <taxon>Bacteria</taxon>
        <taxon>Bacillati</taxon>
        <taxon>Bacillota</taxon>
        <taxon>Clostridia</taxon>
        <taxon>Eubacteriales</taxon>
        <taxon>Oscillospiraceae</taxon>
        <taxon>Acetivibrio</taxon>
    </lineage>
</organism>
<accession>A0A0V8QAY4</accession>
<evidence type="ECO:0000313" key="2">
    <source>
        <dbReference type="Proteomes" id="UP000054874"/>
    </source>
</evidence>
<reference evidence="1 2" key="1">
    <citation type="submission" date="2015-11" db="EMBL/GenBank/DDBJ databases">
        <title>Butyribacter intestini gen. nov., sp. nov., a butyric acid-producing bacterium of the family Lachnospiraceae isolated from the human faeces.</title>
        <authorList>
            <person name="Zou Y."/>
            <person name="Xue W."/>
            <person name="Luo G."/>
            <person name="Lv M."/>
        </authorList>
    </citation>
    <scope>NUCLEOTIDE SEQUENCE [LARGE SCALE GENOMIC DNA]</scope>
    <source>
        <strain evidence="1 2">ACET-33324</strain>
    </source>
</reference>
<dbReference type="EMBL" id="LNAM01000200">
    <property type="protein sequence ID" value="KSV57765.1"/>
    <property type="molecule type" value="Genomic_DNA"/>
</dbReference>
<dbReference type="STRING" id="290052.ASU35_15090"/>
<sequence length="89" mass="10186">MDDYVVRYGNDTGYIDRSDYMPKGQAEKFYNKIELNTRTTWKELLHDPLEDENVQEIIKSDSVKIVDLGICKMALPGGAINAEENKTET</sequence>
<gene>
    <name evidence="1" type="ORF">ASU35_15090</name>
</gene>
<dbReference type="AlphaFoldDB" id="A0A0V8QAY4"/>
<name>A0A0V8QAY4_9FIRM</name>
<dbReference type="Proteomes" id="UP000054874">
    <property type="component" value="Unassembled WGS sequence"/>
</dbReference>
<proteinExistence type="predicted"/>
<evidence type="ECO:0000313" key="1">
    <source>
        <dbReference type="EMBL" id="KSV57765.1"/>
    </source>
</evidence>